<dbReference type="EMBL" id="LFIV01000036">
    <property type="protein sequence ID" value="KZL74104.1"/>
    <property type="molecule type" value="Genomic_DNA"/>
</dbReference>
<dbReference type="Proteomes" id="UP000076552">
    <property type="component" value="Unassembled WGS sequence"/>
</dbReference>
<keyword evidence="3" id="KW-1185">Reference proteome</keyword>
<feature type="compositionally biased region" description="Pro residues" evidence="1">
    <location>
        <begin position="168"/>
        <end position="178"/>
    </location>
</feature>
<evidence type="ECO:0000313" key="2">
    <source>
        <dbReference type="EMBL" id="KZL74104.1"/>
    </source>
</evidence>
<reference evidence="2 3" key="1">
    <citation type="submission" date="2015-06" db="EMBL/GenBank/DDBJ databases">
        <title>Survival trade-offs in plant roots during colonization by closely related pathogenic and mutualistic fungi.</title>
        <authorList>
            <person name="Hacquard S."/>
            <person name="Kracher B."/>
            <person name="Hiruma K."/>
            <person name="Weinman A."/>
            <person name="Muench P."/>
            <person name="Garrido Oter R."/>
            <person name="Ver Loren van Themaat E."/>
            <person name="Dallerey J.-F."/>
            <person name="Damm U."/>
            <person name="Henrissat B."/>
            <person name="Lespinet O."/>
            <person name="Thon M."/>
            <person name="Kemen E."/>
            <person name="McHardy A.C."/>
            <person name="Schulze-Lefert P."/>
            <person name="O'Connell R.J."/>
        </authorList>
    </citation>
    <scope>NUCLEOTIDE SEQUENCE [LARGE SCALE GENOMIC DNA]</scope>
    <source>
        <strain evidence="2 3">0861</strain>
    </source>
</reference>
<evidence type="ECO:0000256" key="1">
    <source>
        <dbReference type="SAM" id="MobiDB-lite"/>
    </source>
</evidence>
<organism evidence="2 3">
    <name type="scientific">Colletotrichum tofieldiae</name>
    <dbReference type="NCBI Taxonomy" id="708197"/>
    <lineage>
        <taxon>Eukaryota</taxon>
        <taxon>Fungi</taxon>
        <taxon>Dikarya</taxon>
        <taxon>Ascomycota</taxon>
        <taxon>Pezizomycotina</taxon>
        <taxon>Sordariomycetes</taxon>
        <taxon>Hypocreomycetidae</taxon>
        <taxon>Glomerellales</taxon>
        <taxon>Glomerellaceae</taxon>
        <taxon>Colletotrichum</taxon>
        <taxon>Colletotrichum spaethianum species complex</taxon>
    </lineage>
</organism>
<sequence length="237" mass="26023">MLPHAAATFPVTPDAYRRWSHGFPTAWQRTTRAAAVSPRNDPRRTQQKTLVLRREAAMALAIVEQGFLSLEQGWYGMGDLARGWNSSWAAPLVLVVRPETPSATQADQEGYLLHFDKTDIKGLGGSFCILTLPALGAICRGWFIFSLPFLASRERKRNPTSSHFHSSPTPPPDLPPGRVPFDTHELADGIPVTYMGGIDGRYWPPLVHTAPTRRISRLGLSNGLPTGLAKQCFVGVA</sequence>
<name>A0A166V300_9PEZI</name>
<proteinExistence type="predicted"/>
<accession>A0A166V300</accession>
<feature type="region of interest" description="Disordered" evidence="1">
    <location>
        <begin position="158"/>
        <end position="181"/>
    </location>
</feature>
<comment type="caution">
    <text evidence="2">The sequence shown here is derived from an EMBL/GenBank/DDBJ whole genome shotgun (WGS) entry which is preliminary data.</text>
</comment>
<dbReference type="AlphaFoldDB" id="A0A166V300"/>
<protein>
    <submittedName>
        <fullName evidence="2">Uncharacterized protein</fullName>
    </submittedName>
</protein>
<evidence type="ECO:0000313" key="3">
    <source>
        <dbReference type="Proteomes" id="UP000076552"/>
    </source>
</evidence>
<gene>
    <name evidence="2" type="ORF">CT0861_09162</name>
</gene>